<dbReference type="InterPro" id="IPR036508">
    <property type="entry name" value="Chitin-bd_dom_sf"/>
</dbReference>
<dbReference type="PANTHER" id="PTHR33562:SF28">
    <property type="entry name" value="PROTEIN QUIVER"/>
    <property type="match status" value="1"/>
</dbReference>
<evidence type="ECO:0000313" key="3">
    <source>
        <dbReference type="Proteomes" id="UP000749559"/>
    </source>
</evidence>
<dbReference type="PROSITE" id="PS50940">
    <property type="entry name" value="CHIT_BIND_II"/>
    <property type="match status" value="1"/>
</dbReference>
<name>A0A8J1UI20_OWEFU</name>
<organism evidence="2 3">
    <name type="scientific">Owenia fusiformis</name>
    <name type="common">Polychaete worm</name>
    <dbReference type="NCBI Taxonomy" id="6347"/>
    <lineage>
        <taxon>Eukaryota</taxon>
        <taxon>Metazoa</taxon>
        <taxon>Spiralia</taxon>
        <taxon>Lophotrochozoa</taxon>
        <taxon>Annelida</taxon>
        <taxon>Polychaeta</taxon>
        <taxon>Sedentaria</taxon>
        <taxon>Canalipalpata</taxon>
        <taxon>Sabellida</taxon>
        <taxon>Oweniida</taxon>
        <taxon>Oweniidae</taxon>
        <taxon>Owenia</taxon>
    </lineage>
</organism>
<dbReference type="GO" id="GO:0008061">
    <property type="term" value="F:chitin binding"/>
    <property type="evidence" value="ECO:0007669"/>
    <property type="project" value="InterPro"/>
</dbReference>
<gene>
    <name evidence="2" type="ORF">OFUS_LOCUS13894</name>
</gene>
<dbReference type="SUPFAM" id="SSF57625">
    <property type="entry name" value="Invertebrate chitin-binding proteins"/>
    <property type="match status" value="1"/>
</dbReference>
<dbReference type="Gene3D" id="2.170.140.10">
    <property type="entry name" value="Chitin binding domain"/>
    <property type="match status" value="1"/>
</dbReference>
<dbReference type="SMART" id="SM00494">
    <property type="entry name" value="ChtBD2"/>
    <property type="match status" value="1"/>
</dbReference>
<reference evidence="2" key="1">
    <citation type="submission" date="2022-03" db="EMBL/GenBank/DDBJ databases">
        <authorList>
            <person name="Martin C."/>
        </authorList>
    </citation>
    <scope>NUCLEOTIDE SEQUENCE</scope>
</reference>
<dbReference type="InterPro" id="IPR050975">
    <property type="entry name" value="Sleep_regulator"/>
</dbReference>
<proteinExistence type="predicted"/>
<evidence type="ECO:0000313" key="2">
    <source>
        <dbReference type="EMBL" id="CAH1788342.1"/>
    </source>
</evidence>
<dbReference type="Pfam" id="PF01607">
    <property type="entry name" value="CBM_14"/>
    <property type="match status" value="1"/>
</dbReference>
<evidence type="ECO:0000256" key="1">
    <source>
        <dbReference type="ARBA" id="ARBA00022729"/>
    </source>
</evidence>
<protein>
    <submittedName>
        <fullName evidence="2">Uncharacterized protein</fullName>
    </submittedName>
</protein>
<comment type="caution">
    <text evidence="2">The sequence shown here is derived from an EMBL/GenBank/DDBJ whole genome shotgun (WGS) entry which is preliminary data.</text>
</comment>
<dbReference type="InterPro" id="IPR002557">
    <property type="entry name" value="Chitin-bd_dom"/>
</dbReference>
<dbReference type="AlphaFoldDB" id="A0A8J1UI20"/>
<dbReference type="EMBL" id="CAIIXF020000007">
    <property type="protein sequence ID" value="CAH1788342.1"/>
    <property type="molecule type" value="Genomic_DNA"/>
</dbReference>
<dbReference type="PANTHER" id="PTHR33562">
    <property type="entry name" value="ATILLA, ISOFORM B-RELATED-RELATED"/>
    <property type="match status" value="1"/>
</dbReference>
<dbReference type="OrthoDB" id="6159808at2759"/>
<dbReference type="GO" id="GO:0005576">
    <property type="term" value="C:extracellular region"/>
    <property type="evidence" value="ECO:0007669"/>
    <property type="project" value="InterPro"/>
</dbReference>
<keyword evidence="1" id="KW-0732">Signal</keyword>
<dbReference type="Proteomes" id="UP000749559">
    <property type="component" value="Unassembled WGS sequence"/>
</dbReference>
<keyword evidence="3" id="KW-1185">Reference proteome</keyword>
<accession>A0A8J1UI20</accession>
<sequence length="376" mass="42623">MLITYKRDYCYVCSSDSNLCRFSVFDGKYLTVQKCKTKCFMRTEQGKIFRGCFDGWVKGLVRQDYLGCQTQSYLGQTVEWCFCKGTVCNGASRNALAKASPPRVNRIPLVDEGSENDVEESDVENQYSQHDMTFEASDRLTEGGYNDQSTVDRKSLTCFACNSVSKHCQFQVTDARYLTVTPCNSKCFVRRDEEVTYRGCFDGWMGGVVEFNYVGCRRQSYHGKVVEWCFCEESRCNGVSLYHMGMANNIGQPAIANIDDSSVDADHSDNQLPEDDYQPAYGAGGCRALPDGLYRDPNTCYGFIHCFSGFTYRNKCPKGLAWNERQKNCDYVFNTACGYAAAVQHFTKTPRVTNSKETPSSNKQANTGYQYRFFKK</sequence>